<protein>
    <submittedName>
        <fullName evidence="2">Uncharacterized protein</fullName>
    </submittedName>
</protein>
<reference evidence="2 3" key="1">
    <citation type="journal article" date="2016" name="Proc. Natl. Acad. Sci. U.S.A.">
        <title>Comparative genomics of biotechnologically important yeasts.</title>
        <authorList>
            <person name="Riley R."/>
            <person name="Haridas S."/>
            <person name="Wolfe K.H."/>
            <person name="Lopes M.R."/>
            <person name="Hittinger C.T."/>
            <person name="Goeker M."/>
            <person name="Salamov A.A."/>
            <person name="Wisecaver J.H."/>
            <person name="Long T.M."/>
            <person name="Calvey C.H."/>
            <person name="Aerts A.L."/>
            <person name="Barry K.W."/>
            <person name="Choi C."/>
            <person name="Clum A."/>
            <person name="Coughlan A.Y."/>
            <person name="Deshpande S."/>
            <person name="Douglass A.P."/>
            <person name="Hanson S.J."/>
            <person name="Klenk H.-P."/>
            <person name="LaButti K.M."/>
            <person name="Lapidus A."/>
            <person name="Lindquist E.A."/>
            <person name="Lipzen A.M."/>
            <person name="Meier-Kolthoff J.P."/>
            <person name="Ohm R.A."/>
            <person name="Otillar R.P."/>
            <person name="Pangilinan J.L."/>
            <person name="Peng Y."/>
            <person name="Rokas A."/>
            <person name="Rosa C.A."/>
            <person name="Scheuner C."/>
            <person name="Sibirny A.A."/>
            <person name="Slot J.C."/>
            <person name="Stielow J.B."/>
            <person name="Sun H."/>
            <person name="Kurtzman C.P."/>
            <person name="Blackwell M."/>
            <person name="Grigoriev I.V."/>
            <person name="Jeffries T.W."/>
        </authorList>
    </citation>
    <scope>NUCLEOTIDE SEQUENCE [LARGE SCALE GENOMIC DNA]</scope>
    <source>
        <strain evidence="2 3">DSM 6958</strain>
    </source>
</reference>
<keyword evidence="3" id="KW-1185">Reference proteome</keyword>
<organism evidence="2 3">
    <name type="scientific">Nadsonia fulvescens var. elongata DSM 6958</name>
    <dbReference type="NCBI Taxonomy" id="857566"/>
    <lineage>
        <taxon>Eukaryota</taxon>
        <taxon>Fungi</taxon>
        <taxon>Dikarya</taxon>
        <taxon>Ascomycota</taxon>
        <taxon>Saccharomycotina</taxon>
        <taxon>Dipodascomycetes</taxon>
        <taxon>Dipodascales</taxon>
        <taxon>Dipodascales incertae sedis</taxon>
        <taxon>Nadsonia</taxon>
    </lineage>
</organism>
<accession>A0A1E3PSA1</accession>
<dbReference type="AlphaFoldDB" id="A0A1E3PSA1"/>
<feature type="compositionally biased region" description="Polar residues" evidence="1">
    <location>
        <begin position="77"/>
        <end position="92"/>
    </location>
</feature>
<feature type="non-terminal residue" evidence="2">
    <location>
        <position position="1"/>
    </location>
</feature>
<name>A0A1E3PSA1_9ASCO</name>
<gene>
    <name evidence="2" type="ORF">NADFUDRAFT_80970</name>
</gene>
<feature type="non-terminal residue" evidence="2">
    <location>
        <position position="195"/>
    </location>
</feature>
<sequence>MSSITKPITPKGQGKKRENLLWKLDLLEARVKGLSGTLKPRLPKTKRLLESEARKKQKKQKKNTDEVESKEDEVSDNQLSEQAQEEINTTSKLTRKELEGKVNEVKLQLVEQKLHHGLVEANRSFKKAKQEESVKLVKRIKSARSDKEKSRKDKLPALEEEFEELKKMDLQLLSKIYIKKILQKEFLKTKLQKED</sequence>
<feature type="region of interest" description="Disordered" evidence="1">
    <location>
        <begin position="33"/>
        <end position="95"/>
    </location>
</feature>
<proteinExistence type="predicted"/>
<dbReference type="Proteomes" id="UP000095009">
    <property type="component" value="Unassembled WGS sequence"/>
</dbReference>
<evidence type="ECO:0000256" key="1">
    <source>
        <dbReference type="SAM" id="MobiDB-lite"/>
    </source>
</evidence>
<dbReference type="EMBL" id="KV454406">
    <property type="protein sequence ID" value="ODQ67822.1"/>
    <property type="molecule type" value="Genomic_DNA"/>
</dbReference>
<evidence type="ECO:0000313" key="2">
    <source>
        <dbReference type="EMBL" id="ODQ67822.1"/>
    </source>
</evidence>
<evidence type="ECO:0000313" key="3">
    <source>
        <dbReference type="Proteomes" id="UP000095009"/>
    </source>
</evidence>